<feature type="region of interest" description="Disordered" evidence="1">
    <location>
        <begin position="54"/>
        <end position="90"/>
    </location>
</feature>
<feature type="compositionally biased region" description="Basic residues" evidence="1">
    <location>
        <begin position="81"/>
        <end position="90"/>
    </location>
</feature>
<accession>A0A7J9GKU0</accession>
<reference evidence="2 3" key="1">
    <citation type="journal article" date="2019" name="Genome Biol. Evol.">
        <title>Insights into the evolution of the New World diploid cottons (Gossypium, subgenus Houzingenia) based on genome sequencing.</title>
        <authorList>
            <person name="Grover C.E."/>
            <person name="Arick M.A. 2nd"/>
            <person name="Thrash A."/>
            <person name="Conover J.L."/>
            <person name="Sanders W.S."/>
            <person name="Peterson D.G."/>
            <person name="Frelichowski J.E."/>
            <person name="Scheffler J.A."/>
            <person name="Scheffler B.E."/>
            <person name="Wendel J.F."/>
        </authorList>
    </citation>
    <scope>NUCLEOTIDE SEQUENCE [LARGE SCALE GENOMIC DNA]</scope>
    <source>
        <strain evidence="2">0</strain>
        <tissue evidence="2">Leaf</tissue>
    </source>
</reference>
<sequence length="143" mass="16060">MGHSGEYVREFKELMLQEVEQRGVQKLSKAKIVVDSVLKLGLGKDKLGFSKSEERGVCEKDQKKDNDDNGIGDNGGNGKPRVGKKKSNKKRDKLKCFLCDGPHMLKKCLKKSRLRRSRLRNCSKKSVIEGDDGIEKEPKKLGS</sequence>
<protein>
    <submittedName>
        <fullName evidence="2">Uncharacterized protein</fullName>
    </submittedName>
</protein>
<evidence type="ECO:0000313" key="3">
    <source>
        <dbReference type="Proteomes" id="UP000593560"/>
    </source>
</evidence>
<dbReference type="Proteomes" id="UP000593560">
    <property type="component" value="Unassembled WGS sequence"/>
</dbReference>
<comment type="caution">
    <text evidence="2">The sequence shown here is derived from an EMBL/GenBank/DDBJ whole genome shotgun (WGS) entry which is preliminary data.</text>
</comment>
<organism evidence="2 3">
    <name type="scientific">Gossypium harknessii</name>
    <dbReference type="NCBI Taxonomy" id="34285"/>
    <lineage>
        <taxon>Eukaryota</taxon>
        <taxon>Viridiplantae</taxon>
        <taxon>Streptophyta</taxon>
        <taxon>Embryophyta</taxon>
        <taxon>Tracheophyta</taxon>
        <taxon>Spermatophyta</taxon>
        <taxon>Magnoliopsida</taxon>
        <taxon>eudicotyledons</taxon>
        <taxon>Gunneridae</taxon>
        <taxon>Pentapetalae</taxon>
        <taxon>rosids</taxon>
        <taxon>malvids</taxon>
        <taxon>Malvales</taxon>
        <taxon>Malvaceae</taxon>
        <taxon>Malvoideae</taxon>
        <taxon>Gossypium</taxon>
    </lineage>
</organism>
<evidence type="ECO:0000313" key="2">
    <source>
        <dbReference type="EMBL" id="MBA0798189.1"/>
    </source>
</evidence>
<gene>
    <name evidence="2" type="ORF">Gohar_008804</name>
</gene>
<proteinExistence type="predicted"/>
<dbReference type="EMBL" id="JABFAD010000005">
    <property type="protein sequence ID" value="MBA0798189.1"/>
    <property type="molecule type" value="Genomic_DNA"/>
</dbReference>
<feature type="compositionally biased region" description="Basic and acidic residues" evidence="1">
    <location>
        <begin position="54"/>
        <end position="67"/>
    </location>
</feature>
<keyword evidence="3" id="KW-1185">Reference proteome</keyword>
<name>A0A7J9GKU0_9ROSI</name>
<dbReference type="AlphaFoldDB" id="A0A7J9GKU0"/>
<feature type="non-terminal residue" evidence="2">
    <location>
        <position position="1"/>
    </location>
</feature>
<evidence type="ECO:0000256" key="1">
    <source>
        <dbReference type="SAM" id="MobiDB-lite"/>
    </source>
</evidence>